<evidence type="ECO:0000313" key="2">
    <source>
        <dbReference type="EMBL" id="NKI45533.1"/>
    </source>
</evidence>
<keyword evidence="3" id="KW-1185">Reference proteome</keyword>
<protein>
    <recommendedName>
        <fullName evidence="4">DUF3072 domain-containing protein</fullName>
    </recommendedName>
</protein>
<feature type="compositionally biased region" description="Pro residues" evidence="1">
    <location>
        <begin position="110"/>
        <end position="123"/>
    </location>
</feature>
<gene>
    <name evidence="2" type="ORF">HFV08_30770</name>
</gene>
<dbReference type="Proteomes" id="UP000772196">
    <property type="component" value="Unassembled WGS sequence"/>
</dbReference>
<reference evidence="2 3" key="1">
    <citation type="submission" date="2020-04" db="EMBL/GenBank/DDBJ databases">
        <title>Phylogenetic Diversity and Antibacterial Activity against Ralstonia solanacearum of Endophytic Actinomycete Isolated from Moss.</title>
        <authorList>
            <person name="Zhuang X."/>
        </authorList>
    </citation>
    <scope>NUCLEOTIDE SEQUENCE [LARGE SCALE GENOMIC DNA]</scope>
    <source>
        <strain evidence="2 3">LD120</strain>
    </source>
</reference>
<feature type="region of interest" description="Disordered" evidence="1">
    <location>
        <begin position="1"/>
        <end position="123"/>
    </location>
</feature>
<feature type="compositionally biased region" description="Low complexity" evidence="1">
    <location>
        <begin position="25"/>
        <end position="57"/>
    </location>
</feature>
<feature type="compositionally biased region" description="Low complexity" evidence="1">
    <location>
        <begin position="1"/>
        <end position="18"/>
    </location>
</feature>
<feature type="compositionally biased region" description="Basic and acidic residues" evidence="1">
    <location>
        <begin position="87"/>
        <end position="97"/>
    </location>
</feature>
<evidence type="ECO:0000256" key="1">
    <source>
        <dbReference type="SAM" id="MobiDB-lite"/>
    </source>
</evidence>
<comment type="caution">
    <text evidence="2">The sequence shown here is derived from an EMBL/GenBank/DDBJ whole genome shotgun (WGS) entry which is preliminary data.</text>
</comment>
<organism evidence="2 3">
    <name type="scientific">Streptomyces physcomitrii</name>
    <dbReference type="NCBI Taxonomy" id="2724184"/>
    <lineage>
        <taxon>Bacteria</taxon>
        <taxon>Bacillati</taxon>
        <taxon>Actinomycetota</taxon>
        <taxon>Actinomycetes</taxon>
        <taxon>Kitasatosporales</taxon>
        <taxon>Streptomycetaceae</taxon>
        <taxon>Streptomyces</taxon>
    </lineage>
</organism>
<dbReference type="EMBL" id="JAAWWP010000039">
    <property type="protein sequence ID" value="NKI45533.1"/>
    <property type="molecule type" value="Genomic_DNA"/>
</dbReference>
<evidence type="ECO:0000313" key="3">
    <source>
        <dbReference type="Proteomes" id="UP000772196"/>
    </source>
</evidence>
<sequence length="123" mass="12350">MASPEQEPPAAEDQQAADGAERDAGATGEQGASAPAQTAEDPAAAADPDDAPAGPAPLGVERQPTGNAEVDGYLGRLADADQLTPDGHTEVYEDVHRGLRSTLAGLDSHPGPPPPGPHPAPPR</sequence>
<evidence type="ECO:0008006" key="4">
    <source>
        <dbReference type="Google" id="ProtNLM"/>
    </source>
</evidence>
<proteinExistence type="predicted"/>
<name>A0ABX1HBM7_9ACTN</name>
<accession>A0ABX1HBM7</accession>